<reference evidence="13" key="1">
    <citation type="submission" date="2022-12" db="EMBL/GenBank/DDBJ databases">
        <authorList>
            <person name="Alioto T."/>
            <person name="Alioto T."/>
            <person name="Gomez Garrido J."/>
        </authorList>
    </citation>
    <scope>NUCLEOTIDE SEQUENCE</scope>
</reference>
<dbReference type="PANTHER" id="PTHR12173:SF1">
    <property type="entry name" value="GLIAL CELL LINE-DERIVED NEUROTROPHIC FACTOR"/>
    <property type="match status" value="1"/>
</dbReference>
<dbReference type="PANTHER" id="PTHR12173">
    <property type="entry name" value="GDNF SUBFAMILY OF TGF-BETA FAMILY"/>
    <property type="match status" value="1"/>
</dbReference>
<keyword evidence="8" id="KW-1015">Disulfide bond</keyword>
<feature type="domain" description="TGF-beta family profile" evidence="12">
    <location>
        <begin position="163"/>
        <end position="271"/>
    </location>
</feature>
<sequence length="271" mass="30502">MLSDLSPHRPPTSRISAPRAPHASLSRRAVDPGRSCHPWVGRDQIRGSCAGRKSKMKLWDVVAVCMLLLNTISTFPLPDGQTRSVLEGAEDDHTSNRLLTPYAGQMDSNISEDYPKRLGDVEDFIQATIKILKRSPDKPTPYSSKRERNRQRAAKNNNNSSSRKGRRDPKGRNRDCVLTEMHLNVTDLGLGYNTKEELIFRYCSGSCESAVTVYDQILNNLTQNRKLASDKIRPQPCCRPIAYDDDVSFLDDDLSTYHILKKHSAKRCGCV</sequence>
<keyword evidence="9" id="KW-0325">Glycoprotein</keyword>
<dbReference type="GO" id="GO:0030971">
    <property type="term" value="F:receptor tyrosine kinase binding"/>
    <property type="evidence" value="ECO:0007669"/>
    <property type="project" value="InterPro"/>
</dbReference>
<name>A0AA35L1X7_9SAUR</name>
<keyword evidence="14" id="KW-1185">Reference proteome</keyword>
<evidence type="ECO:0000256" key="3">
    <source>
        <dbReference type="ARBA" id="ARBA00015922"/>
    </source>
</evidence>
<evidence type="ECO:0000256" key="2">
    <source>
        <dbReference type="ARBA" id="ARBA00009832"/>
    </source>
</evidence>
<dbReference type="InterPro" id="IPR043401">
    <property type="entry name" value="GDNF_fam"/>
</dbReference>
<evidence type="ECO:0000256" key="9">
    <source>
        <dbReference type="ARBA" id="ARBA00023180"/>
    </source>
</evidence>
<evidence type="ECO:0000256" key="1">
    <source>
        <dbReference type="ARBA" id="ARBA00004613"/>
    </source>
</evidence>
<evidence type="ECO:0000256" key="5">
    <source>
        <dbReference type="ARBA" id="ARBA00022685"/>
    </source>
</evidence>
<dbReference type="SMART" id="SM00204">
    <property type="entry name" value="TGFB"/>
    <property type="match status" value="1"/>
</dbReference>
<evidence type="ECO:0000256" key="6">
    <source>
        <dbReference type="ARBA" id="ARBA00022729"/>
    </source>
</evidence>
<dbReference type="Gene3D" id="2.10.90.10">
    <property type="entry name" value="Cystine-knot cytokines"/>
    <property type="match status" value="1"/>
</dbReference>
<dbReference type="InterPro" id="IPR001839">
    <property type="entry name" value="TGF-b_C"/>
</dbReference>
<evidence type="ECO:0000313" key="14">
    <source>
        <dbReference type="Proteomes" id="UP001178461"/>
    </source>
</evidence>
<evidence type="ECO:0000313" key="13">
    <source>
        <dbReference type="EMBL" id="CAI5787663.1"/>
    </source>
</evidence>
<evidence type="ECO:0000256" key="7">
    <source>
        <dbReference type="ARBA" id="ARBA00023030"/>
    </source>
</evidence>
<dbReference type="GO" id="GO:0090190">
    <property type="term" value="P:positive regulation of branching involved in ureteric bud morphogenesis"/>
    <property type="evidence" value="ECO:0007669"/>
    <property type="project" value="TreeGrafter"/>
</dbReference>
<evidence type="ECO:0000256" key="11">
    <source>
        <dbReference type="SAM" id="MobiDB-lite"/>
    </source>
</evidence>
<gene>
    <name evidence="13" type="ORF">PODLI_1B018528</name>
</gene>
<keyword evidence="6" id="KW-0732">Signal</keyword>
<keyword evidence="7 10" id="KW-0339">Growth factor</keyword>
<organism evidence="13 14">
    <name type="scientific">Podarcis lilfordi</name>
    <name type="common">Lilford's wall lizard</name>
    <dbReference type="NCBI Taxonomy" id="74358"/>
    <lineage>
        <taxon>Eukaryota</taxon>
        <taxon>Metazoa</taxon>
        <taxon>Chordata</taxon>
        <taxon>Craniata</taxon>
        <taxon>Vertebrata</taxon>
        <taxon>Euteleostomi</taxon>
        <taxon>Lepidosauria</taxon>
        <taxon>Squamata</taxon>
        <taxon>Bifurcata</taxon>
        <taxon>Unidentata</taxon>
        <taxon>Episquamata</taxon>
        <taxon>Laterata</taxon>
        <taxon>Lacertibaenia</taxon>
        <taxon>Lacertidae</taxon>
        <taxon>Podarcis</taxon>
    </lineage>
</organism>
<accession>A0AA35L1X7</accession>
<dbReference type="GO" id="GO:0007422">
    <property type="term" value="P:peripheral nervous system development"/>
    <property type="evidence" value="ECO:0007669"/>
    <property type="project" value="TreeGrafter"/>
</dbReference>
<keyword evidence="4" id="KW-0964">Secreted</keyword>
<keyword evidence="5" id="KW-0165">Cleavage on pair of basic residues</keyword>
<dbReference type="GO" id="GO:0045595">
    <property type="term" value="P:regulation of cell differentiation"/>
    <property type="evidence" value="ECO:0007669"/>
    <property type="project" value="UniProtKB-ARBA"/>
</dbReference>
<dbReference type="GO" id="GO:0043524">
    <property type="term" value="P:negative regulation of neuron apoptotic process"/>
    <property type="evidence" value="ECO:0007669"/>
    <property type="project" value="TreeGrafter"/>
</dbReference>
<comment type="similarity">
    <text evidence="2">Belongs to the TGF-beta family. GDNF subfamily.</text>
</comment>
<dbReference type="GO" id="GO:0030116">
    <property type="term" value="F:glial cell-derived neurotrophic factor receptor binding"/>
    <property type="evidence" value="ECO:0007669"/>
    <property type="project" value="InterPro"/>
</dbReference>
<dbReference type="GO" id="GO:0008083">
    <property type="term" value="F:growth factor activity"/>
    <property type="evidence" value="ECO:0007669"/>
    <property type="project" value="UniProtKB-KW"/>
</dbReference>
<dbReference type="FunFam" id="2.10.90.10:FF:000015">
    <property type="entry name" value="Glial cell line-derived neurotrophic factor"/>
    <property type="match status" value="1"/>
</dbReference>
<dbReference type="InterPro" id="IPR029034">
    <property type="entry name" value="Cystine-knot_cytokine"/>
</dbReference>
<feature type="region of interest" description="Disordered" evidence="11">
    <location>
        <begin position="1"/>
        <end position="32"/>
    </location>
</feature>
<dbReference type="Proteomes" id="UP001178461">
    <property type="component" value="Chromosome 11"/>
</dbReference>
<evidence type="ECO:0000256" key="10">
    <source>
        <dbReference type="RuleBase" id="RU000354"/>
    </source>
</evidence>
<dbReference type="PROSITE" id="PS51362">
    <property type="entry name" value="TGF_BETA_2"/>
    <property type="match status" value="1"/>
</dbReference>
<dbReference type="EMBL" id="OX395136">
    <property type="protein sequence ID" value="CAI5787663.1"/>
    <property type="molecule type" value="Genomic_DNA"/>
</dbReference>
<feature type="region of interest" description="Disordered" evidence="11">
    <location>
        <begin position="135"/>
        <end position="175"/>
    </location>
</feature>
<dbReference type="SUPFAM" id="SSF57501">
    <property type="entry name" value="Cystine-knot cytokines"/>
    <property type="match status" value="1"/>
</dbReference>
<evidence type="ECO:0000259" key="12">
    <source>
        <dbReference type="PROSITE" id="PS51362"/>
    </source>
</evidence>
<protein>
    <recommendedName>
        <fullName evidence="3">Glial cell line-derived neurotrophic factor</fullName>
    </recommendedName>
</protein>
<dbReference type="Pfam" id="PF00019">
    <property type="entry name" value="TGF_beta"/>
    <property type="match status" value="1"/>
</dbReference>
<comment type="subcellular location">
    <subcellularLocation>
        <location evidence="1">Secreted</location>
    </subcellularLocation>
</comment>
<dbReference type="GO" id="GO:0048513">
    <property type="term" value="P:animal organ development"/>
    <property type="evidence" value="ECO:0007669"/>
    <property type="project" value="UniProtKB-ARBA"/>
</dbReference>
<dbReference type="AlphaFoldDB" id="A0AA35L1X7"/>
<evidence type="ECO:0000256" key="4">
    <source>
        <dbReference type="ARBA" id="ARBA00022525"/>
    </source>
</evidence>
<evidence type="ECO:0000256" key="8">
    <source>
        <dbReference type="ARBA" id="ARBA00023157"/>
    </source>
</evidence>
<dbReference type="GO" id="GO:0005615">
    <property type="term" value="C:extracellular space"/>
    <property type="evidence" value="ECO:0007669"/>
    <property type="project" value="TreeGrafter"/>
</dbReference>
<proteinExistence type="inferred from homology"/>